<organism evidence="3 4">
    <name type="scientific">Nocardioides pini</name>
    <dbReference type="NCBI Taxonomy" id="2975053"/>
    <lineage>
        <taxon>Bacteria</taxon>
        <taxon>Bacillati</taxon>
        <taxon>Actinomycetota</taxon>
        <taxon>Actinomycetes</taxon>
        <taxon>Propionibacteriales</taxon>
        <taxon>Nocardioidaceae</taxon>
        <taxon>Nocardioides</taxon>
    </lineage>
</organism>
<reference evidence="3" key="1">
    <citation type="submission" date="2022-08" db="EMBL/GenBank/DDBJ databases">
        <title>Genome sequencing of Nocardioides sp. STR2.</title>
        <authorList>
            <person name="So Y."/>
        </authorList>
    </citation>
    <scope>NUCLEOTIDE SEQUENCE</scope>
    <source>
        <strain evidence="3">STR2</strain>
    </source>
</reference>
<feature type="transmembrane region" description="Helical" evidence="1">
    <location>
        <begin position="299"/>
        <end position="316"/>
    </location>
</feature>
<protein>
    <submittedName>
        <fullName evidence="3">Acyltransferase</fullName>
    </submittedName>
</protein>
<keyword evidence="4" id="KW-1185">Reference proteome</keyword>
<feature type="transmembrane region" description="Helical" evidence="1">
    <location>
        <begin position="227"/>
        <end position="244"/>
    </location>
</feature>
<dbReference type="GO" id="GO:0016746">
    <property type="term" value="F:acyltransferase activity"/>
    <property type="evidence" value="ECO:0007669"/>
    <property type="project" value="UniProtKB-KW"/>
</dbReference>
<keyword evidence="1" id="KW-1133">Transmembrane helix</keyword>
<evidence type="ECO:0000256" key="1">
    <source>
        <dbReference type="SAM" id="Phobius"/>
    </source>
</evidence>
<feature type="transmembrane region" description="Helical" evidence="1">
    <location>
        <begin position="337"/>
        <end position="355"/>
    </location>
</feature>
<feature type="transmembrane region" description="Helical" evidence="1">
    <location>
        <begin position="157"/>
        <end position="178"/>
    </location>
</feature>
<feature type="transmembrane region" description="Helical" evidence="1">
    <location>
        <begin position="68"/>
        <end position="90"/>
    </location>
</feature>
<feature type="domain" description="Acyltransferase 3" evidence="2">
    <location>
        <begin position="30"/>
        <end position="385"/>
    </location>
</feature>
<keyword evidence="1" id="KW-0812">Transmembrane</keyword>
<dbReference type="EMBL" id="JAPPUX010000002">
    <property type="protein sequence ID" value="MCY4726190.1"/>
    <property type="molecule type" value="Genomic_DNA"/>
</dbReference>
<keyword evidence="1" id="KW-0472">Membrane</keyword>
<feature type="transmembrane region" description="Helical" evidence="1">
    <location>
        <begin position="265"/>
        <end position="287"/>
    </location>
</feature>
<evidence type="ECO:0000313" key="3">
    <source>
        <dbReference type="EMBL" id="MCY4726190.1"/>
    </source>
</evidence>
<evidence type="ECO:0000313" key="4">
    <source>
        <dbReference type="Proteomes" id="UP001074726"/>
    </source>
</evidence>
<dbReference type="InterPro" id="IPR002656">
    <property type="entry name" value="Acyl_transf_3_dom"/>
</dbReference>
<dbReference type="InterPro" id="IPR050879">
    <property type="entry name" value="Acyltransferase_3"/>
</dbReference>
<dbReference type="PANTHER" id="PTHR23028">
    <property type="entry name" value="ACETYLTRANSFERASE"/>
    <property type="match status" value="1"/>
</dbReference>
<accession>A0ABT4CB48</accession>
<feature type="transmembrane region" description="Helical" evidence="1">
    <location>
        <begin position="110"/>
        <end position="130"/>
    </location>
</feature>
<keyword evidence="3" id="KW-0808">Transferase</keyword>
<sequence length="415" mass="45412">MSIHDTDSAQQVDHLLHDPSRGATPVFPVLDPLRAVGALAVVLTHVTFWTGDYLRYGMVGRMLPRLDVGVAIFFVLSGFLLTHQVLAGAVRGRPHDSTRRYYWKRFLRIYPPYVIGVVPAMLFVGANAGAGPADWLKVLTMTDIYFSDTLRPGQTQMWSLATEVSFYVVLPLLLLLAGTSRGRRPTTRRVALLASGLVVLNVVWTLFLLEPVRDAGAALAAQWLPGYLMWFTAGIALAWAHVLTTRPGGAPGLGWLVALARQPGVCWALALSLLVVAATPISGPMLFDTPTPAEALTRQVLYAVIGGLLVLTGVFPDPASGYARVMSKRLPRRLGHISYGVFCLHLIVLHFVYWATPYTMFEGNDLLPVLALTLVITLPLAELLYRFVEVPVMRLRNVGSPTARKSPPSVTTLRS</sequence>
<feature type="transmembrane region" description="Helical" evidence="1">
    <location>
        <begin position="367"/>
        <end position="388"/>
    </location>
</feature>
<comment type="caution">
    <text evidence="3">The sequence shown here is derived from an EMBL/GenBank/DDBJ whole genome shotgun (WGS) entry which is preliminary data.</text>
</comment>
<dbReference type="PANTHER" id="PTHR23028:SF53">
    <property type="entry name" value="ACYL_TRANSF_3 DOMAIN-CONTAINING PROTEIN"/>
    <property type="match status" value="1"/>
</dbReference>
<proteinExistence type="predicted"/>
<name>A0ABT4CB48_9ACTN</name>
<keyword evidence="3" id="KW-0012">Acyltransferase</keyword>
<dbReference type="Pfam" id="PF01757">
    <property type="entry name" value="Acyl_transf_3"/>
    <property type="match status" value="1"/>
</dbReference>
<feature type="transmembrane region" description="Helical" evidence="1">
    <location>
        <begin position="190"/>
        <end position="207"/>
    </location>
</feature>
<gene>
    <name evidence="3" type="ORF">NYO98_07850</name>
</gene>
<dbReference type="Proteomes" id="UP001074726">
    <property type="component" value="Unassembled WGS sequence"/>
</dbReference>
<evidence type="ECO:0000259" key="2">
    <source>
        <dbReference type="Pfam" id="PF01757"/>
    </source>
</evidence>
<dbReference type="RefSeq" id="WP_268111022.1">
    <property type="nucleotide sequence ID" value="NZ_JAPPUX010000002.1"/>
</dbReference>